<accession>A0A0L8VA71</accession>
<dbReference type="PATRIC" id="fig|1409788.3.peg.2005"/>
<dbReference type="PANTHER" id="PTHR43160">
    <property type="entry name" value="ACONITATE HYDRATASE B"/>
    <property type="match status" value="1"/>
</dbReference>
<dbReference type="InterPro" id="IPR050926">
    <property type="entry name" value="Aconitase/IPM_isomerase"/>
</dbReference>
<protein>
    <submittedName>
        <fullName evidence="6">Aconitate hydratase</fullName>
    </submittedName>
</protein>
<dbReference type="AlphaFoldDB" id="A0A0L8VA71"/>
<sequence>MKKLNVTQKLIKNHLVEGSMEPDCEIALKVDHLLQQDATGTLIMLELEKLGLDHVQVEVAVQYVDHNLLQADFKNADDHAFLQSAAQKYGYWYSRPGNGISHVVHMERFGKPGKLMIGSDSHTCSAGSLGMLSMGSGGLDITTAAAGQPYYINMPKVMGVELTGRLPDWLSAKDIILEMLRRYDVKGGVGYIVEYFGEGLKQLSAWDRHVIANMGAELGATTTVFPSDEVTRAFLKQEGREDDWTEIKADEGASYDHYEHIRLDELVPLIAKPGSPDKVVPVSEVAGKPISQVVIGSSANPGLRDFWMVSEIVKGQVVPADVSLDVNPSSRQKIEDLGKLGALNELIKAGARYHQTGCMGCIGMGQAPASNTISLRTMPRNFPGRSGTADDQVYLCSPETAAVSALHGVITDPLDYGKKAAYPKYIEPEQASVNKMMLIEPNESGRDVELKKGPNITSLPDFTPIENTFEAPIILKMGDNISTDEILKAGAEVLPLRSNIEAISQFAYEALHPSFHQAALKARDALGGHLVVAGENYAQGSSREHAAIAPRYLGQKAVIAKSYARIAFQNLVNFGIIPFVFENPENLNHLETNNILVFNDVISSIEQGKTITAYNKATQQGIKLVCPLSKRQRKILLAGGLINYLKNSK</sequence>
<dbReference type="EMBL" id="LGIA01000147">
    <property type="protein sequence ID" value="KOH45243.1"/>
    <property type="molecule type" value="Genomic_DNA"/>
</dbReference>
<evidence type="ECO:0000313" key="7">
    <source>
        <dbReference type="Proteomes" id="UP000036958"/>
    </source>
</evidence>
<dbReference type="PANTHER" id="PTHR43160:SF3">
    <property type="entry name" value="ACONITATE HYDRATASE, MITOCHONDRIAL"/>
    <property type="match status" value="1"/>
</dbReference>
<evidence type="ECO:0000256" key="1">
    <source>
        <dbReference type="ARBA" id="ARBA00022723"/>
    </source>
</evidence>
<dbReference type="InterPro" id="IPR000573">
    <property type="entry name" value="AconitaseA/IPMdHydase_ssu_swvl"/>
</dbReference>
<dbReference type="InterPro" id="IPR006250">
    <property type="entry name" value="Aconitase_put"/>
</dbReference>
<reference evidence="7" key="1">
    <citation type="submission" date="2015-07" db="EMBL/GenBank/DDBJ databases">
        <title>Genome sequencing of Sunxiuqinia dokdonensis strain SK.</title>
        <authorList>
            <person name="Ahn S."/>
            <person name="Kim B.-C."/>
        </authorList>
    </citation>
    <scope>NUCLEOTIDE SEQUENCE [LARGE SCALE GENOMIC DNA]</scope>
    <source>
        <strain evidence="7">SK</strain>
    </source>
</reference>
<dbReference type="SUPFAM" id="SSF52016">
    <property type="entry name" value="LeuD/IlvD-like"/>
    <property type="match status" value="1"/>
</dbReference>
<name>A0A0L8VA71_9BACT</name>
<dbReference type="STRING" id="1409788.NC99_19350"/>
<dbReference type="GO" id="GO:0005829">
    <property type="term" value="C:cytosol"/>
    <property type="evidence" value="ECO:0007669"/>
    <property type="project" value="TreeGrafter"/>
</dbReference>
<comment type="caution">
    <text evidence="6">The sequence shown here is derived from an EMBL/GenBank/DDBJ whole genome shotgun (WGS) entry which is preliminary data.</text>
</comment>
<dbReference type="OrthoDB" id="9764318at2"/>
<dbReference type="RefSeq" id="WP_053182454.1">
    <property type="nucleotide sequence ID" value="NZ_LGIA01000147.1"/>
</dbReference>
<dbReference type="NCBIfam" id="TIGR01342">
    <property type="entry name" value="acon_putative"/>
    <property type="match status" value="1"/>
</dbReference>
<dbReference type="GO" id="GO:0046872">
    <property type="term" value="F:metal ion binding"/>
    <property type="evidence" value="ECO:0007669"/>
    <property type="project" value="UniProtKB-KW"/>
</dbReference>
<gene>
    <name evidence="6" type="ORF">NC99_19350</name>
</gene>
<proteinExistence type="predicted"/>
<keyword evidence="7" id="KW-1185">Reference proteome</keyword>
<evidence type="ECO:0000259" key="4">
    <source>
        <dbReference type="Pfam" id="PF00330"/>
    </source>
</evidence>
<dbReference type="InterPro" id="IPR015928">
    <property type="entry name" value="Aconitase/3IPM_dehydase_swvl"/>
</dbReference>
<dbReference type="InterPro" id="IPR015931">
    <property type="entry name" value="Acnase/IPM_dHydase_lsu_aba_1/3"/>
</dbReference>
<organism evidence="6 7">
    <name type="scientific">Sunxiuqinia dokdonensis</name>
    <dbReference type="NCBI Taxonomy" id="1409788"/>
    <lineage>
        <taxon>Bacteria</taxon>
        <taxon>Pseudomonadati</taxon>
        <taxon>Bacteroidota</taxon>
        <taxon>Bacteroidia</taxon>
        <taxon>Marinilabiliales</taxon>
        <taxon>Prolixibacteraceae</taxon>
        <taxon>Sunxiuqinia</taxon>
    </lineage>
</organism>
<dbReference type="GO" id="GO:0003994">
    <property type="term" value="F:aconitate hydratase activity"/>
    <property type="evidence" value="ECO:0007669"/>
    <property type="project" value="TreeGrafter"/>
</dbReference>
<dbReference type="Proteomes" id="UP000036958">
    <property type="component" value="Unassembled WGS sequence"/>
</dbReference>
<dbReference type="PRINTS" id="PR00415">
    <property type="entry name" value="ACONITASE"/>
</dbReference>
<dbReference type="NCBIfam" id="NF005558">
    <property type="entry name" value="PRK07229.1"/>
    <property type="match status" value="1"/>
</dbReference>
<keyword evidence="2" id="KW-0408">Iron</keyword>
<dbReference type="GO" id="GO:0006099">
    <property type="term" value="P:tricarboxylic acid cycle"/>
    <property type="evidence" value="ECO:0007669"/>
    <property type="project" value="TreeGrafter"/>
</dbReference>
<dbReference type="GO" id="GO:0051539">
    <property type="term" value="F:4 iron, 4 sulfur cluster binding"/>
    <property type="evidence" value="ECO:0007669"/>
    <property type="project" value="TreeGrafter"/>
</dbReference>
<keyword evidence="3" id="KW-0411">Iron-sulfur</keyword>
<dbReference type="SUPFAM" id="SSF53732">
    <property type="entry name" value="Aconitase iron-sulfur domain"/>
    <property type="match status" value="1"/>
</dbReference>
<dbReference type="InterPro" id="IPR001030">
    <property type="entry name" value="Acoase/IPM_deHydtase_lsu_aba"/>
</dbReference>
<keyword evidence="1" id="KW-0479">Metal-binding</keyword>
<evidence type="ECO:0000259" key="5">
    <source>
        <dbReference type="Pfam" id="PF00694"/>
    </source>
</evidence>
<evidence type="ECO:0000256" key="2">
    <source>
        <dbReference type="ARBA" id="ARBA00023004"/>
    </source>
</evidence>
<dbReference type="InterPro" id="IPR036008">
    <property type="entry name" value="Aconitase_4Fe-4S_dom"/>
</dbReference>
<evidence type="ECO:0000256" key="3">
    <source>
        <dbReference type="ARBA" id="ARBA00023014"/>
    </source>
</evidence>
<evidence type="ECO:0000313" key="6">
    <source>
        <dbReference type="EMBL" id="KOH45243.1"/>
    </source>
</evidence>
<dbReference type="Gene3D" id="3.30.499.10">
    <property type="entry name" value="Aconitase, domain 3"/>
    <property type="match status" value="2"/>
</dbReference>
<feature type="domain" description="Aconitase A/isopropylmalate dehydratase small subunit swivel" evidence="5">
    <location>
        <begin position="513"/>
        <end position="583"/>
    </location>
</feature>
<feature type="domain" description="Aconitase/3-isopropylmalate dehydratase large subunit alpha/beta/alpha" evidence="4">
    <location>
        <begin position="9"/>
        <end position="286"/>
    </location>
</feature>
<dbReference type="Gene3D" id="3.20.19.10">
    <property type="entry name" value="Aconitase, domain 4"/>
    <property type="match status" value="1"/>
</dbReference>
<dbReference type="Pfam" id="PF00694">
    <property type="entry name" value="Aconitase_C"/>
    <property type="match status" value="1"/>
</dbReference>
<dbReference type="Pfam" id="PF00330">
    <property type="entry name" value="Aconitase"/>
    <property type="match status" value="1"/>
</dbReference>